<dbReference type="AlphaFoldDB" id="A0A5E6MEZ0"/>
<reference evidence="1" key="1">
    <citation type="submission" date="2019-09" db="EMBL/GenBank/DDBJ databases">
        <authorList>
            <person name="Cremers G."/>
        </authorList>
    </citation>
    <scope>NUCLEOTIDE SEQUENCE [LARGE SCALE GENOMIC DNA]</scope>
    <source>
        <strain evidence="1">3B</strain>
    </source>
</reference>
<name>A0A5E6MEZ0_9BACT</name>
<sequence length="162" mass="18716">MLSTRERFVGNYISYLRKLLMLWLDPSAKKLLLLAHSLPADLMEQIAKLSYPSAGKEWREALFRLYQSQNPGPNPVAGWGGNFGFQTDSELLREDIEKDLARTLPSLTMRLRKLEQEGTLVRVNGRLRWKDRPPQLEELGENFLLPGAEDYIWHVLGEKPRP</sequence>
<dbReference type="Proteomes" id="UP000381693">
    <property type="component" value="Unassembled WGS sequence"/>
</dbReference>
<organism evidence="1 2">
    <name type="scientific">Methylacidimicrobium cyclopophantes</name>
    <dbReference type="NCBI Taxonomy" id="1041766"/>
    <lineage>
        <taxon>Bacteria</taxon>
        <taxon>Pseudomonadati</taxon>
        <taxon>Verrucomicrobiota</taxon>
        <taxon>Methylacidimicrobium</taxon>
    </lineage>
</organism>
<accession>A0A5E6MEZ0</accession>
<proteinExistence type="predicted"/>
<evidence type="ECO:0000313" key="1">
    <source>
        <dbReference type="EMBL" id="VVM07805.1"/>
    </source>
</evidence>
<evidence type="ECO:0000313" key="2">
    <source>
        <dbReference type="Proteomes" id="UP000381693"/>
    </source>
</evidence>
<keyword evidence="2" id="KW-1185">Reference proteome</keyword>
<gene>
    <name evidence="1" type="ORF">MAMC_01831</name>
</gene>
<dbReference type="EMBL" id="CABFUZ020000199">
    <property type="protein sequence ID" value="VVM07805.1"/>
    <property type="molecule type" value="Genomic_DNA"/>
</dbReference>
<protein>
    <submittedName>
        <fullName evidence="1">Uncharacterized protein</fullName>
    </submittedName>
</protein>
<comment type="caution">
    <text evidence="1">The sequence shown here is derived from an EMBL/GenBank/DDBJ whole genome shotgun (WGS) entry which is preliminary data.</text>
</comment>